<name>A0A3F2RHD9_9STRA</name>
<dbReference type="Pfam" id="PF09748">
    <property type="entry name" value="Med10"/>
    <property type="match status" value="1"/>
</dbReference>
<evidence type="ECO:0000256" key="1">
    <source>
        <dbReference type="ARBA" id="ARBA00004123"/>
    </source>
</evidence>
<feature type="region of interest" description="Disordered" evidence="7">
    <location>
        <begin position="32"/>
        <end position="71"/>
    </location>
</feature>
<dbReference type="EMBL" id="MBDO02000428">
    <property type="protein sequence ID" value="RLN55484.1"/>
    <property type="molecule type" value="Genomic_DNA"/>
</dbReference>
<dbReference type="Gene3D" id="1.10.10.60">
    <property type="entry name" value="Homeodomain-like"/>
    <property type="match status" value="1"/>
</dbReference>
<keyword evidence="4 6" id="KW-0804">Transcription</keyword>
<dbReference type="GO" id="GO:0003712">
    <property type="term" value="F:transcription coregulator activity"/>
    <property type="evidence" value="ECO:0007669"/>
    <property type="project" value="InterPro"/>
</dbReference>
<evidence type="ECO:0000256" key="5">
    <source>
        <dbReference type="ARBA" id="ARBA00023242"/>
    </source>
</evidence>
<gene>
    <name evidence="6" type="primary">MED10</name>
    <name evidence="8" type="ORF">BBP00_00008449</name>
</gene>
<evidence type="ECO:0000256" key="4">
    <source>
        <dbReference type="ARBA" id="ARBA00023163"/>
    </source>
</evidence>
<dbReference type="GO" id="GO:0016592">
    <property type="term" value="C:mediator complex"/>
    <property type="evidence" value="ECO:0007669"/>
    <property type="project" value="InterPro"/>
</dbReference>
<dbReference type="InterPro" id="IPR019145">
    <property type="entry name" value="Mediator_Med10"/>
</dbReference>
<keyword evidence="6" id="KW-0010">Activator</keyword>
<dbReference type="InterPro" id="IPR036397">
    <property type="entry name" value="RNaseH_sf"/>
</dbReference>
<dbReference type="Proteomes" id="UP000277300">
    <property type="component" value="Unassembled WGS sequence"/>
</dbReference>
<evidence type="ECO:0000313" key="9">
    <source>
        <dbReference type="Proteomes" id="UP000277300"/>
    </source>
</evidence>
<comment type="similarity">
    <text evidence="2 6">Belongs to the Mediator complex subunit 10 family.</text>
</comment>
<reference evidence="8 9" key="1">
    <citation type="submission" date="2018-07" db="EMBL/GenBank/DDBJ databases">
        <title>Genome sequencing of oomycete isolates from Chile give support for New Zealand origin for Phytophthora kernoviae and make available the first Nothophytophthora sp. genome.</title>
        <authorList>
            <person name="Studholme D.J."/>
            <person name="Sanfuentes E."/>
            <person name="Panda P."/>
            <person name="Hill R."/>
            <person name="Sambles C."/>
            <person name="Grant M."/>
            <person name="Williams N.M."/>
            <person name="Mcdougal R.L."/>
        </authorList>
    </citation>
    <scope>NUCLEOTIDE SEQUENCE [LARGE SCALE GENOMIC DNA]</scope>
    <source>
        <strain evidence="8">Chile6</strain>
    </source>
</reference>
<dbReference type="OrthoDB" id="337270at2759"/>
<dbReference type="GO" id="GO:0003676">
    <property type="term" value="F:nucleic acid binding"/>
    <property type="evidence" value="ECO:0007669"/>
    <property type="project" value="InterPro"/>
</dbReference>
<dbReference type="AlphaFoldDB" id="A0A3F2RHD9"/>
<accession>A0A3F2RHD9</accession>
<evidence type="ECO:0000256" key="7">
    <source>
        <dbReference type="SAM" id="MobiDB-lite"/>
    </source>
</evidence>
<keyword evidence="3 6" id="KW-0805">Transcription regulation</keyword>
<evidence type="ECO:0000313" key="8">
    <source>
        <dbReference type="EMBL" id="RLN55484.1"/>
    </source>
</evidence>
<proteinExistence type="inferred from homology"/>
<comment type="caution">
    <text evidence="8">The sequence shown here is derived from an EMBL/GenBank/DDBJ whole genome shotgun (WGS) entry which is preliminary data.</text>
</comment>
<dbReference type="GO" id="GO:0006357">
    <property type="term" value="P:regulation of transcription by RNA polymerase II"/>
    <property type="evidence" value="ECO:0007669"/>
    <property type="project" value="InterPro"/>
</dbReference>
<comment type="function">
    <text evidence="6">Component of the Mediator complex, a coactivator involved in the regulated transcription of nearly all RNA polymerase II-dependent genes. Mediator functions as a bridge to convey information from gene-specific regulatory proteins to the basal RNA polymerase II transcription machinery. Mediator is recruited to promoters by direct interactions with regulatory proteins and serves as a scaffold for the assembly of a functional preinitiation complex with RNA polymerase II and the general transcription factors.</text>
</comment>
<dbReference type="Gene3D" id="3.30.420.10">
    <property type="entry name" value="Ribonuclease H-like superfamily/Ribonuclease H"/>
    <property type="match status" value="1"/>
</dbReference>
<comment type="subcellular location">
    <subcellularLocation>
        <location evidence="1 6">Nucleus</location>
    </subcellularLocation>
</comment>
<evidence type="ECO:0000256" key="2">
    <source>
        <dbReference type="ARBA" id="ARBA00005389"/>
    </source>
</evidence>
<comment type="subunit">
    <text evidence="6">Component of the Mediator complex.</text>
</comment>
<sequence length="270" mass="29782">MGATELTLDERKSILVLHDAGLKLSAISEATHRSTGGCHKVIKMRDTPSKPSRRGKPKKVTERDKPHMPRRAVTEVQEGQGGAELLTRHQAVRKKWGDDHEDKTNAEWAAVLSSDEKKWNLDGLDGVQHRWIDTRRPDPAVVRCHSGGGSVMVWGGFSGTQKTQSTLKAAIFTMDASKVLEEDDVDVEQEQFLADLPPSSRADDKAAADYQAAIPLQVLQMLDTDDGSNPELFTKMQLEKCEEESQRSAAKTDTLEMLKGALQAGLDDLK</sequence>
<evidence type="ECO:0000256" key="6">
    <source>
        <dbReference type="RuleBase" id="RU364146"/>
    </source>
</evidence>
<keyword evidence="5 6" id="KW-0539">Nucleus</keyword>
<organism evidence="8 9">
    <name type="scientific">Phytophthora kernoviae</name>
    <dbReference type="NCBI Taxonomy" id="325452"/>
    <lineage>
        <taxon>Eukaryota</taxon>
        <taxon>Sar</taxon>
        <taxon>Stramenopiles</taxon>
        <taxon>Oomycota</taxon>
        <taxon>Peronosporomycetes</taxon>
        <taxon>Peronosporales</taxon>
        <taxon>Peronosporaceae</taxon>
        <taxon>Phytophthora</taxon>
    </lineage>
</organism>
<protein>
    <recommendedName>
        <fullName evidence="6">Mediator of RNA polymerase II transcription subunit 10</fullName>
    </recommendedName>
    <alternativeName>
        <fullName evidence="6">Mediator complex subunit 10</fullName>
    </alternativeName>
</protein>
<evidence type="ECO:0000256" key="3">
    <source>
        <dbReference type="ARBA" id="ARBA00023015"/>
    </source>
</evidence>